<keyword evidence="4" id="KW-0732">Signal</keyword>
<evidence type="ECO:0000313" key="9">
    <source>
        <dbReference type="Proteomes" id="UP000271162"/>
    </source>
</evidence>
<evidence type="ECO:0000256" key="5">
    <source>
        <dbReference type="ARBA" id="ARBA00047475"/>
    </source>
</evidence>
<organism evidence="10">
    <name type="scientific">Nippostrongylus brasiliensis</name>
    <name type="common">Rat hookworm</name>
    <dbReference type="NCBI Taxonomy" id="27835"/>
    <lineage>
        <taxon>Eukaryota</taxon>
        <taxon>Metazoa</taxon>
        <taxon>Ecdysozoa</taxon>
        <taxon>Nematoda</taxon>
        <taxon>Chromadorea</taxon>
        <taxon>Rhabditida</taxon>
        <taxon>Rhabditina</taxon>
        <taxon>Rhabditomorpha</taxon>
        <taxon>Strongyloidea</taxon>
        <taxon>Heligmosomidae</taxon>
        <taxon>Nippostrongylus</taxon>
    </lineage>
</organism>
<dbReference type="InterPro" id="IPR035595">
    <property type="entry name" value="UDP_glycos_trans_CS"/>
</dbReference>
<comment type="catalytic activity">
    <reaction evidence="5 7">
        <text>glucuronate acceptor + UDP-alpha-D-glucuronate = acceptor beta-D-glucuronoside + UDP + H(+)</text>
        <dbReference type="Rhea" id="RHEA:21032"/>
        <dbReference type="ChEBI" id="CHEBI:15378"/>
        <dbReference type="ChEBI" id="CHEBI:58052"/>
        <dbReference type="ChEBI" id="CHEBI:58223"/>
        <dbReference type="ChEBI" id="CHEBI:132367"/>
        <dbReference type="ChEBI" id="CHEBI:132368"/>
        <dbReference type="EC" id="2.4.1.17"/>
    </reaction>
</comment>
<evidence type="ECO:0000256" key="1">
    <source>
        <dbReference type="ARBA" id="ARBA00009995"/>
    </source>
</evidence>
<dbReference type="Gene3D" id="3.40.50.2000">
    <property type="entry name" value="Glycogen Phosphorylase B"/>
    <property type="match status" value="1"/>
</dbReference>
<gene>
    <name evidence="8" type="ORF">NBR_LOCUS12148</name>
</gene>
<reference evidence="10" key="1">
    <citation type="submission" date="2017-02" db="UniProtKB">
        <authorList>
            <consortium name="WormBaseParasite"/>
        </authorList>
    </citation>
    <scope>IDENTIFICATION</scope>
</reference>
<dbReference type="InterPro" id="IPR050271">
    <property type="entry name" value="UDP-glycosyltransferase"/>
</dbReference>
<evidence type="ECO:0000256" key="4">
    <source>
        <dbReference type="ARBA" id="ARBA00022729"/>
    </source>
</evidence>
<keyword evidence="9" id="KW-1185">Reference proteome</keyword>
<dbReference type="AlphaFoldDB" id="A0A0N4Y7K8"/>
<protein>
    <recommendedName>
        <fullName evidence="7">UDP-glucuronosyltransferase</fullName>
        <ecNumber evidence="7">2.4.1.17</ecNumber>
    </recommendedName>
</protein>
<dbReference type="GO" id="GO:0016020">
    <property type="term" value="C:membrane"/>
    <property type="evidence" value="ECO:0007669"/>
    <property type="project" value="UniProtKB-SubCell"/>
</dbReference>
<comment type="subcellular location">
    <subcellularLocation>
        <location evidence="7">Membrane</location>
        <topology evidence="7">Single-pass membrane protein</topology>
    </subcellularLocation>
</comment>
<dbReference type="PROSITE" id="PS00375">
    <property type="entry name" value="UDPGT"/>
    <property type="match status" value="1"/>
</dbReference>
<sequence length="284" mass="32018">MLQEKEFLDWLVAEKFELAFSHMYDVCPIGLIHYAEIPSWIWLNSGALMDFVAHYMGVPNIPSYSPRWLIPDKETAIFRELIDPNFPDIVEVAKKCPLVMVNSNELYELPRPTLAKVVNIGGIGIQIKDAKPLSKEFQQIVDAHEGIVVFSFGSVAPAHRMPEAWKKAFLEAFARFPKIGFIMKYEGTDLGDRLPPNVRLSKWIPQADLLGNPKTVALISHGGYNSLQEAITAGVPLVTVALFGDQPRNAKLAERHRFSINILKRDLNADTVTRALRKLTNDKR</sequence>
<dbReference type="EMBL" id="UYSL01020683">
    <property type="protein sequence ID" value="VDL75737.1"/>
    <property type="molecule type" value="Genomic_DNA"/>
</dbReference>
<dbReference type="CDD" id="cd03784">
    <property type="entry name" value="GT1_Gtf-like"/>
    <property type="match status" value="1"/>
</dbReference>
<name>A0A0N4Y7K8_NIPBR</name>
<dbReference type="STRING" id="27835.A0A0N4Y7K8"/>
<dbReference type="Pfam" id="PF00201">
    <property type="entry name" value="UDPGT"/>
    <property type="match status" value="1"/>
</dbReference>
<dbReference type="GO" id="GO:0015020">
    <property type="term" value="F:glucuronosyltransferase activity"/>
    <property type="evidence" value="ECO:0007669"/>
    <property type="project" value="UniProtKB-EC"/>
</dbReference>
<dbReference type="WBParaSite" id="NBR_0001214701-mRNA-1">
    <property type="protein sequence ID" value="NBR_0001214701-mRNA-1"/>
    <property type="gene ID" value="NBR_0001214701"/>
</dbReference>
<dbReference type="PANTHER" id="PTHR48043:SF145">
    <property type="entry name" value="FI06409P-RELATED"/>
    <property type="match status" value="1"/>
</dbReference>
<dbReference type="FunFam" id="3.40.50.2000:FF:000021">
    <property type="entry name" value="UDP-glucuronosyltransferase"/>
    <property type="match status" value="1"/>
</dbReference>
<evidence type="ECO:0000313" key="8">
    <source>
        <dbReference type="EMBL" id="VDL75737.1"/>
    </source>
</evidence>
<evidence type="ECO:0000256" key="7">
    <source>
        <dbReference type="RuleBase" id="RU362059"/>
    </source>
</evidence>
<comment type="similarity">
    <text evidence="1 6">Belongs to the UDP-glycosyltransferase family.</text>
</comment>
<dbReference type="PANTHER" id="PTHR48043">
    <property type="entry name" value="EG:EG0003.4 PROTEIN-RELATED"/>
    <property type="match status" value="1"/>
</dbReference>
<proteinExistence type="inferred from homology"/>
<accession>A0A0N4Y7K8</accession>
<evidence type="ECO:0000256" key="3">
    <source>
        <dbReference type="ARBA" id="ARBA00022679"/>
    </source>
</evidence>
<evidence type="ECO:0000256" key="2">
    <source>
        <dbReference type="ARBA" id="ARBA00022676"/>
    </source>
</evidence>
<dbReference type="Proteomes" id="UP000271162">
    <property type="component" value="Unassembled WGS sequence"/>
</dbReference>
<dbReference type="InterPro" id="IPR002213">
    <property type="entry name" value="UDP_glucos_trans"/>
</dbReference>
<reference evidence="8 9" key="2">
    <citation type="submission" date="2018-11" db="EMBL/GenBank/DDBJ databases">
        <authorList>
            <consortium name="Pathogen Informatics"/>
        </authorList>
    </citation>
    <scope>NUCLEOTIDE SEQUENCE [LARGE SCALE GENOMIC DNA]</scope>
</reference>
<keyword evidence="2 6" id="KW-0328">Glycosyltransferase</keyword>
<dbReference type="SUPFAM" id="SSF53756">
    <property type="entry name" value="UDP-Glycosyltransferase/glycogen phosphorylase"/>
    <property type="match status" value="1"/>
</dbReference>
<dbReference type="EC" id="2.4.1.17" evidence="7"/>
<evidence type="ECO:0000256" key="6">
    <source>
        <dbReference type="RuleBase" id="RU003718"/>
    </source>
</evidence>
<keyword evidence="3 6" id="KW-0808">Transferase</keyword>
<evidence type="ECO:0000313" key="10">
    <source>
        <dbReference type="WBParaSite" id="NBR_0001214701-mRNA-1"/>
    </source>
</evidence>
<dbReference type="OMA" id="WPAMASI"/>